<dbReference type="SMART" id="SM00184">
    <property type="entry name" value="RING"/>
    <property type="match status" value="1"/>
</dbReference>
<feature type="transmembrane region" description="Helical" evidence="5">
    <location>
        <begin position="105"/>
        <end position="125"/>
    </location>
</feature>
<keyword evidence="5" id="KW-1133">Transmembrane helix</keyword>
<dbReference type="OMA" id="WHEIRKF"/>
<evidence type="ECO:0000256" key="3">
    <source>
        <dbReference type="ARBA" id="ARBA00022833"/>
    </source>
</evidence>
<evidence type="ECO:0000313" key="7">
    <source>
        <dbReference type="EMBL" id="EGT50045.1"/>
    </source>
</evidence>
<evidence type="ECO:0000256" key="1">
    <source>
        <dbReference type="ARBA" id="ARBA00022723"/>
    </source>
</evidence>
<feature type="transmembrane region" description="Helical" evidence="5">
    <location>
        <begin position="33"/>
        <end position="54"/>
    </location>
</feature>
<dbReference type="EMBL" id="GL380195">
    <property type="protein sequence ID" value="EGT50045.1"/>
    <property type="molecule type" value="Genomic_DNA"/>
</dbReference>
<reference evidence="8" key="1">
    <citation type="submission" date="2011-07" db="EMBL/GenBank/DDBJ databases">
        <authorList>
            <consortium name="Caenorhabditis brenneri Sequencing and Analysis Consortium"/>
            <person name="Wilson R.K."/>
        </authorList>
    </citation>
    <scope>NUCLEOTIDE SEQUENCE [LARGE SCALE GENOMIC DNA]</scope>
    <source>
        <strain evidence="8">PB2801</strain>
    </source>
</reference>
<keyword evidence="2 4" id="KW-0863">Zinc-finger</keyword>
<dbReference type="GO" id="GO:0008270">
    <property type="term" value="F:zinc ion binding"/>
    <property type="evidence" value="ECO:0007669"/>
    <property type="project" value="UniProtKB-KW"/>
</dbReference>
<dbReference type="eggNOG" id="KOG4185">
    <property type="taxonomic scope" value="Eukaryota"/>
</dbReference>
<dbReference type="InterPro" id="IPR017907">
    <property type="entry name" value="Znf_RING_CS"/>
</dbReference>
<dbReference type="Proteomes" id="UP000008068">
    <property type="component" value="Unassembled WGS sequence"/>
</dbReference>
<dbReference type="FunCoup" id="G0PAY8">
    <property type="interactions" value="8"/>
</dbReference>
<dbReference type="InterPro" id="IPR013083">
    <property type="entry name" value="Znf_RING/FYVE/PHD"/>
</dbReference>
<dbReference type="InParanoid" id="G0PAY8"/>
<dbReference type="OrthoDB" id="5875010at2759"/>
<keyword evidence="3" id="KW-0862">Zinc</keyword>
<keyword evidence="8" id="KW-1185">Reference proteome</keyword>
<dbReference type="PANTHER" id="PTHR47156:SF9">
    <property type="entry name" value="PROTEIN CBG26870"/>
    <property type="match status" value="1"/>
</dbReference>
<evidence type="ECO:0000313" key="8">
    <source>
        <dbReference type="Proteomes" id="UP000008068"/>
    </source>
</evidence>
<dbReference type="PROSITE" id="PS50089">
    <property type="entry name" value="ZF_RING_2"/>
    <property type="match status" value="1"/>
</dbReference>
<feature type="transmembrane region" description="Helical" evidence="5">
    <location>
        <begin position="146"/>
        <end position="166"/>
    </location>
</feature>
<dbReference type="PROSITE" id="PS00518">
    <property type="entry name" value="ZF_RING_1"/>
    <property type="match status" value="1"/>
</dbReference>
<gene>
    <name evidence="7" type="ORF">CAEBREN_05761</name>
</gene>
<sequence>MAIPLLVPLCFTTIVLPGSWHEIRKFPHNELYIIATSFVIIIGSGVFLFVKFLFQSMDKDPWIKTSKQEKCTRDLLTGYGGMVICGLIPQLIALAVGWNQDWGKATLYSFMIIANLSPVLFYPLFIIEHLNCYKLNNKRNLCKHRCWIILAHIGFTVIVSTLAYHFGNEEYQKNVTCFTILYTMTFSSITAEWFVVWKNGIWIKRDRMKEQERGIQTEMLSKGEKTSELVPVDPYELEAASQNPFKCHICLSPYSSLVTPRMLVGCGHTVCEGCVGKLPRNEQYTAQVICPFCRKPTRMPCGLPSELPKNYAAFGGNLQHKTDKY</sequence>
<dbReference type="SUPFAM" id="SSF57850">
    <property type="entry name" value="RING/U-box"/>
    <property type="match status" value="1"/>
</dbReference>
<feature type="domain" description="RING-type" evidence="6">
    <location>
        <begin position="247"/>
        <end position="294"/>
    </location>
</feature>
<dbReference type="PANTHER" id="PTHR47156">
    <property type="entry name" value="PROTEIN CBG20824"/>
    <property type="match status" value="1"/>
</dbReference>
<dbReference type="InterPro" id="IPR001841">
    <property type="entry name" value="Znf_RING"/>
</dbReference>
<dbReference type="STRING" id="135651.G0PAY8"/>
<feature type="transmembrane region" description="Helical" evidence="5">
    <location>
        <begin position="75"/>
        <end position="99"/>
    </location>
</feature>
<evidence type="ECO:0000259" key="6">
    <source>
        <dbReference type="PROSITE" id="PS50089"/>
    </source>
</evidence>
<evidence type="ECO:0000256" key="2">
    <source>
        <dbReference type="ARBA" id="ARBA00022771"/>
    </source>
</evidence>
<dbReference type="AlphaFoldDB" id="G0PAY8"/>
<proteinExistence type="predicted"/>
<dbReference type="HOGENOM" id="CLU_051246_1_0_1"/>
<keyword evidence="1" id="KW-0479">Metal-binding</keyword>
<evidence type="ECO:0000256" key="5">
    <source>
        <dbReference type="SAM" id="Phobius"/>
    </source>
</evidence>
<organism evidence="8">
    <name type="scientific">Caenorhabditis brenneri</name>
    <name type="common">Nematode worm</name>
    <dbReference type="NCBI Taxonomy" id="135651"/>
    <lineage>
        <taxon>Eukaryota</taxon>
        <taxon>Metazoa</taxon>
        <taxon>Ecdysozoa</taxon>
        <taxon>Nematoda</taxon>
        <taxon>Chromadorea</taxon>
        <taxon>Rhabditida</taxon>
        <taxon>Rhabditina</taxon>
        <taxon>Rhabditomorpha</taxon>
        <taxon>Rhabditoidea</taxon>
        <taxon>Rhabditidae</taxon>
        <taxon>Peloderinae</taxon>
        <taxon>Caenorhabditis</taxon>
    </lineage>
</organism>
<evidence type="ECO:0000256" key="4">
    <source>
        <dbReference type="PROSITE-ProRule" id="PRU00175"/>
    </source>
</evidence>
<feature type="transmembrane region" description="Helical" evidence="5">
    <location>
        <begin position="178"/>
        <end position="197"/>
    </location>
</feature>
<accession>G0PAY8</accession>
<dbReference type="Pfam" id="PF13445">
    <property type="entry name" value="zf-RING_UBOX"/>
    <property type="match status" value="1"/>
</dbReference>
<dbReference type="Gene3D" id="3.30.40.10">
    <property type="entry name" value="Zinc/RING finger domain, C3HC4 (zinc finger)"/>
    <property type="match status" value="1"/>
</dbReference>
<dbReference type="InterPro" id="IPR052667">
    <property type="entry name" value="E3_ubiquitin-ligase_RING"/>
</dbReference>
<keyword evidence="5" id="KW-0472">Membrane</keyword>
<protein>
    <recommendedName>
        <fullName evidence="6">RING-type domain-containing protein</fullName>
    </recommendedName>
</protein>
<keyword evidence="5" id="KW-0812">Transmembrane</keyword>
<name>G0PAY8_CAEBE</name>
<dbReference type="InterPro" id="IPR027370">
    <property type="entry name" value="Znf-RING_euk"/>
</dbReference>